<dbReference type="SMART" id="SM00320">
    <property type="entry name" value="WD40"/>
    <property type="match status" value="6"/>
</dbReference>
<dbReference type="GO" id="GO:0009267">
    <property type="term" value="P:cellular response to starvation"/>
    <property type="evidence" value="ECO:0007669"/>
    <property type="project" value="TreeGrafter"/>
</dbReference>
<proteinExistence type="predicted"/>
<dbReference type="PANTHER" id="PTHR12848">
    <property type="entry name" value="REGULATORY-ASSOCIATED PROTEIN OF MTOR"/>
    <property type="match status" value="1"/>
</dbReference>
<keyword evidence="1" id="KW-0853">WD repeat</keyword>
<dbReference type="GO" id="GO:0005737">
    <property type="term" value="C:cytoplasm"/>
    <property type="evidence" value="ECO:0007669"/>
    <property type="project" value="TreeGrafter"/>
</dbReference>
<dbReference type="InterPro" id="IPR015943">
    <property type="entry name" value="WD40/YVTN_repeat-like_dom_sf"/>
</dbReference>
<evidence type="ECO:0000256" key="1">
    <source>
        <dbReference type="PROSITE-ProRule" id="PRU00221"/>
    </source>
</evidence>
<name>A0A7R9G3S1_TIMSH</name>
<gene>
    <name evidence="2" type="ORF">TSIB3V08_LOCUS9975</name>
</gene>
<protein>
    <submittedName>
        <fullName evidence="2">Uncharacterized protein</fullName>
    </submittedName>
</protein>
<dbReference type="InterPro" id="IPR004083">
    <property type="entry name" value="Raptor"/>
</dbReference>
<dbReference type="GO" id="GO:0030674">
    <property type="term" value="F:protein-macromolecule adaptor activity"/>
    <property type="evidence" value="ECO:0007669"/>
    <property type="project" value="TreeGrafter"/>
</dbReference>
<evidence type="ECO:0000313" key="2">
    <source>
        <dbReference type="EMBL" id="CAD7265946.1"/>
    </source>
</evidence>
<dbReference type="GO" id="GO:0010506">
    <property type="term" value="P:regulation of autophagy"/>
    <property type="evidence" value="ECO:0007669"/>
    <property type="project" value="TreeGrafter"/>
</dbReference>
<dbReference type="GO" id="GO:0031931">
    <property type="term" value="C:TORC1 complex"/>
    <property type="evidence" value="ECO:0007669"/>
    <property type="project" value="InterPro"/>
</dbReference>
<dbReference type="GO" id="GO:0071230">
    <property type="term" value="P:cellular response to amino acid stimulus"/>
    <property type="evidence" value="ECO:0007669"/>
    <property type="project" value="TreeGrafter"/>
</dbReference>
<dbReference type="Gene3D" id="2.130.10.10">
    <property type="entry name" value="YVTN repeat-like/Quinoprotein amine dehydrogenase"/>
    <property type="match status" value="3"/>
</dbReference>
<accession>A0A7R9G3S1</accession>
<dbReference type="Pfam" id="PF00400">
    <property type="entry name" value="WD40"/>
    <property type="match status" value="2"/>
</dbReference>
<sequence>MATVTGCIDGDKELLLFKKKRAAIGASFTKIVKTTTDLFSVDGEKDLVATETNHQLLQGKSTELANLDEQILNSLLESDASENELSAEIASADEYKANLATMYQRNFALRQEAKEEQSRISTGKLEHQVFNTRSPHPPSVIRFHPYETHIVVAGRDSFGIWDWLSGSKLNYCNNRASRNSRITSLDFINSHDVSLLIVGSDDSTVRVWSNYVSQQSQEPVLVTAWQALSDVQPVTKSPTAGAGMVFSWVQRSQRLVVTGDVRVIRLWDADTELKIQDIPTGADCCVTSIATDLSAVELNMTSALANYATEAESCLTLVGCGDGSVRLFDDRVPPHESRVMTWREHTGWVVDVSLRAESQGTGMAVSGCVAGDVRLYDLRRNSSVSTCQTSQGMTAMSVHSAANTFACGSVNQYISVYNMAGVSLNTIKYHEGFMGPRIGPVSCLQFHPHRVCLAAGSMDNSISIYSVDPKR</sequence>
<dbReference type="PROSITE" id="PS50082">
    <property type="entry name" value="WD_REPEATS_2"/>
    <property type="match status" value="1"/>
</dbReference>
<dbReference type="InterPro" id="IPR036322">
    <property type="entry name" value="WD40_repeat_dom_sf"/>
</dbReference>
<dbReference type="PANTHER" id="PTHR12848:SF16">
    <property type="entry name" value="REGULATORY-ASSOCIATED PROTEIN OF MTOR"/>
    <property type="match status" value="1"/>
</dbReference>
<dbReference type="GO" id="GO:0030307">
    <property type="term" value="P:positive regulation of cell growth"/>
    <property type="evidence" value="ECO:0007669"/>
    <property type="project" value="TreeGrafter"/>
</dbReference>
<reference evidence="2" key="1">
    <citation type="submission" date="2020-11" db="EMBL/GenBank/DDBJ databases">
        <authorList>
            <person name="Tran Van P."/>
        </authorList>
    </citation>
    <scope>NUCLEOTIDE SEQUENCE</scope>
</reference>
<dbReference type="GO" id="GO:0038202">
    <property type="term" value="P:TORC1 signaling"/>
    <property type="evidence" value="ECO:0007669"/>
    <property type="project" value="TreeGrafter"/>
</dbReference>
<organism evidence="2">
    <name type="scientific">Timema shepardi</name>
    <name type="common">Walking stick</name>
    <dbReference type="NCBI Taxonomy" id="629360"/>
    <lineage>
        <taxon>Eukaryota</taxon>
        <taxon>Metazoa</taxon>
        <taxon>Ecdysozoa</taxon>
        <taxon>Arthropoda</taxon>
        <taxon>Hexapoda</taxon>
        <taxon>Insecta</taxon>
        <taxon>Pterygota</taxon>
        <taxon>Neoptera</taxon>
        <taxon>Polyneoptera</taxon>
        <taxon>Phasmatodea</taxon>
        <taxon>Timematodea</taxon>
        <taxon>Timematoidea</taxon>
        <taxon>Timematidae</taxon>
        <taxon>Timema</taxon>
    </lineage>
</organism>
<dbReference type="SUPFAM" id="SSF50978">
    <property type="entry name" value="WD40 repeat-like"/>
    <property type="match status" value="1"/>
</dbReference>
<dbReference type="InterPro" id="IPR001680">
    <property type="entry name" value="WD40_rpt"/>
</dbReference>
<feature type="repeat" description="WD" evidence="1">
    <location>
        <begin position="175"/>
        <end position="209"/>
    </location>
</feature>
<dbReference type="AlphaFoldDB" id="A0A7R9G3S1"/>
<dbReference type="EMBL" id="OC006156">
    <property type="protein sequence ID" value="CAD7265946.1"/>
    <property type="molecule type" value="Genomic_DNA"/>
</dbReference>